<proteinExistence type="predicted"/>
<organism evidence="1 2">
    <name type="scientific">Jatropha curcas</name>
    <name type="common">Barbados nut</name>
    <dbReference type="NCBI Taxonomy" id="180498"/>
    <lineage>
        <taxon>Eukaryota</taxon>
        <taxon>Viridiplantae</taxon>
        <taxon>Streptophyta</taxon>
        <taxon>Embryophyta</taxon>
        <taxon>Tracheophyta</taxon>
        <taxon>Spermatophyta</taxon>
        <taxon>Magnoliopsida</taxon>
        <taxon>eudicotyledons</taxon>
        <taxon>Gunneridae</taxon>
        <taxon>Pentapetalae</taxon>
        <taxon>rosids</taxon>
        <taxon>fabids</taxon>
        <taxon>Malpighiales</taxon>
        <taxon>Euphorbiaceae</taxon>
        <taxon>Crotonoideae</taxon>
        <taxon>Jatropheae</taxon>
        <taxon>Jatropha</taxon>
    </lineage>
</organism>
<reference evidence="1 2" key="1">
    <citation type="journal article" date="2014" name="PLoS ONE">
        <title>Global Analysis of Gene Expression Profiles in Physic Nut (Jatropha curcas L.) Seedlings Exposed to Salt Stress.</title>
        <authorList>
            <person name="Zhang L."/>
            <person name="Zhang C."/>
            <person name="Wu P."/>
            <person name="Chen Y."/>
            <person name="Li M."/>
            <person name="Jiang H."/>
            <person name="Wu G."/>
        </authorList>
    </citation>
    <scope>NUCLEOTIDE SEQUENCE [LARGE SCALE GENOMIC DNA]</scope>
    <source>
        <strain evidence="2">cv. GZQX0401</strain>
        <tissue evidence="1">Young leaves</tissue>
    </source>
</reference>
<dbReference type="AlphaFoldDB" id="A0A067JDN2"/>
<evidence type="ECO:0000313" key="2">
    <source>
        <dbReference type="Proteomes" id="UP000027138"/>
    </source>
</evidence>
<protein>
    <recommendedName>
        <fullName evidence="3">Aminotransferase-like plant mobile domain-containing protein</fullName>
    </recommendedName>
</protein>
<accession>A0A067JDN2</accession>
<evidence type="ECO:0008006" key="3">
    <source>
        <dbReference type="Google" id="ProtNLM"/>
    </source>
</evidence>
<gene>
    <name evidence="1" type="ORF">JCGZ_03136</name>
</gene>
<evidence type="ECO:0000313" key="1">
    <source>
        <dbReference type="EMBL" id="KDP21981.1"/>
    </source>
</evidence>
<dbReference type="OrthoDB" id="1938336at2759"/>
<dbReference type="EMBL" id="KK915514">
    <property type="protein sequence ID" value="KDP21981.1"/>
    <property type="molecule type" value="Genomic_DNA"/>
</dbReference>
<keyword evidence="2" id="KW-1185">Reference proteome</keyword>
<sequence>MPDAVAFTTGLGCTPQRHRDPLLIDPRFPSQPDTKEVFKTPKKKEKGAKIGSRALVHHLGRLWCATLDGFVSEMLLRGCRLDDAFFEGLWCATLDDFGFEMLRFGRRLAIDELLSNYKSWSRLVDLWAESGPKASVGPKGARRGKSSGNTFAADEWFDRLPERVQECVQEASFGRFMDTLPWVQGRTLSSSILALVEWWMDITHTFHLPFGEMMITSVDFVTITELLFGG</sequence>
<name>A0A067JDN2_JATCU</name>
<dbReference type="Proteomes" id="UP000027138">
    <property type="component" value="Unassembled WGS sequence"/>
</dbReference>